<dbReference type="EMBL" id="CAXAJV020001292">
    <property type="protein sequence ID" value="CAL7940892.1"/>
    <property type="molecule type" value="Genomic_DNA"/>
</dbReference>
<feature type="compositionally biased region" description="Polar residues" evidence="1">
    <location>
        <begin position="87"/>
        <end position="96"/>
    </location>
</feature>
<comment type="caution">
    <text evidence="2">The sequence shown here is derived from an EMBL/GenBank/DDBJ whole genome shotgun (WGS) entry which is preliminary data.</text>
</comment>
<keyword evidence="3" id="KW-1185">Reference proteome</keyword>
<gene>
    <name evidence="2" type="ORF">XYLVIOL_LOCUS4711</name>
</gene>
<reference evidence="2 3" key="1">
    <citation type="submission" date="2024-08" db="EMBL/GenBank/DDBJ databases">
        <authorList>
            <person name="Will J Nash"/>
            <person name="Angela Man"/>
            <person name="Seanna McTaggart"/>
            <person name="Kendall Baker"/>
            <person name="Tom Barker"/>
            <person name="Leah Catchpole"/>
            <person name="Alex Durrant"/>
            <person name="Karim Gharbi"/>
            <person name="Naomi Irish"/>
            <person name="Gemy Kaithakottil"/>
            <person name="Debby Ku"/>
            <person name="Aaliyah Providence"/>
            <person name="Felix Shaw"/>
            <person name="David Swarbreck"/>
            <person name="Chris Watkins"/>
            <person name="Ann M. McCartney"/>
            <person name="Giulio Formenti"/>
            <person name="Alice Mouton"/>
            <person name="Noel Vella"/>
            <person name="Bjorn M von Reumont"/>
            <person name="Adriana Vella"/>
            <person name="Wilfried Haerty"/>
        </authorList>
    </citation>
    <scope>NUCLEOTIDE SEQUENCE [LARGE SCALE GENOMIC DNA]</scope>
</reference>
<dbReference type="Proteomes" id="UP001642520">
    <property type="component" value="Unassembled WGS sequence"/>
</dbReference>
<evidence type="ECO:0000256" key="1">
    <source>
        <dbReference type="SAM" id="MobiDB-lite"/>
    </source>
</evidence>
<protein>
    <submittedName>
        <fullName evidence="2">Uncharacterized protein</fullName>
    </submittedName>
</protein>
<feature type="region of interest" description="Disordered" evidence="1">
    <location>
        <begin position="87"/>
        <end position="117"/>
    </location>
</feature>
<evidence type="ECO:0000313" key="3">
    <source>
        <dbReference type="Proteomes" id="UP001642520"/>
    </source>
</evidence>
<name>A0ABP1NKE1_XYLVO</name>
<accession>A0ABP1NKE1</accession>
<sequence length="117" mass="13463">MRWYCDIAMPNALLRLKLYAGPNTYRHSFNTYSAKSVLPCLSFSSLDKIVLYRILYCQPPMTDAARTKTFKMESVSALHERKLKPNRSNFTKQPCNNDAVRLSKDGGTFKIDDNHPQ</sequence>
<organism evidence="2 3">
    <name type="scientific">Xylocopa violacea</name>
    <name type="common">Violet carpenter bee</name>
    <name type="synonym">Apis violacea</name>
    <dbReference type="NCBI Taxonomy" id="135666"/>
    <lineage>
        <taxon>Eukaryota</taxon>
        <taxon>Metazoa</taxon>
        <taxon>Ecdysozoa</taxon>
        <taxon>Arthropoda</taxon>
        <taxon>Hexapoda</taxon>
        <taxon>Insecta</taxon>
        <taxon>Pterygota</taxon>
        <taxon>Neoptera</taxon>
        <taxon>Endopterygota</taxon>
        <taxon>Hymenoptera</taxon>
        <taxon>Apocrita</taxon>
        <taxon>Aculeata</taxon>
        <taxon>Apoidea</taxon>
        <taxon>Anthophila</taxon>
        <taxon>Apidae</taxon>
        <taxon>Xylocopa</taxon>
        <taxon>Xylocopa</taxon>
    </lineage>
</organism>
<evidence type="ECO:0000313" key="2">
    <source>
        <dbReference type="EMBL" id="CAL7940892.1"/>
    </source>
</evidence>
<proteinExistence type="predicted"/>